<feature type="transmembrane region" description="Helical" evidence="12">
    <location>
        <begin position="54"/>
        <end position="75"/>
    </location>
</feature>
<dbReference type="SMART" id="SM00831">
    <property type="entry name" value="Cation_ATPase_N"/>
    <property type="match status" value="1"/>
</dbReference>
<evidence type="ECO:0000256" key="3">
    <source>
        <dbReference type="ARBA" id="ARBA00022475"/>
    </source>
</evidence>
<gene>
    <name evidence="14" type="ORF">Thert_00343</name>
</gene>
<evidence type="ECO:0000256" key="2">
    <source>
        <dbReference type="ARBA" id="ARBA00005675"/>
    </source>
</evidence>
<evidence type="ECO:0000256" key="4">
    <source>
        <dbReference type="ARBA" id="ARBA00022553"/>
    </source>
</evidence>
<comment type="subcellular location">
    <subcellularLocation>
        <location evidence="1">Cell membrane</location>
        <topology evidence="1">Multi-pass membrane protein</topology>
    </subcellularLocation>
</comment>
<sequence length="268" mass="29858">MKIDDIFRLTEDELFSELNTSIKGLSTDEVNERLQKYGYNEIKEVKKSSMLSRFIANFTHLLAILLWIASILSFIGGMPQLGWAIILVIIVNALFSFWQEFKAEQATESLKKMLPSYVKVIRNGRQEQILARELVPGDLIYLEEGDHVPADARLIEAFEMRTINAALTGESEPVRRTSDVVLDEDVSLLQSPNIVFMGTNVASGSGTAVVYATGMNTQFGKIASLTQTISVEQSPLQKQLTRVAKVIALLSLVMGYSFSSWACLWEGP</sequence>
<keyword evidence="8" id="KW-0460">Magnesium</keyword>
<dbReference type="PANTHER" id="PTHR43294:SF21">
    <property type="entry name" value="CATION TRANSPORTING ATPASE"/>
    <property type="match status" value="1"/>
</dbReference>
<keyword evidence="7" id="KW-0067">ATP-binding</keyword>
<dbReference type="PANTHER" id="PTHR43294">
    <property type="entry name" value="SODIUM/POTASSIUM-TRANSPORTING ATPASE SUBUNIT ALPHA"/>
    <property type="match status" value="1"/>
</dbReference>
<evidence type="ECO:0000256" key="7">
    <source>
        <dbReference type="ARBA" id="ARBA00022840"/>
    </source>
</evidence>
<evidence type="ECO:0000256" key="8">
    <source>
        <dbReference type="ARBA" id="ARBA00022842"/>
    </source>
</evidence>
<dbReference type="InterPro" id="IPR004014">
    <property type="entry name" value="ATPase_P-typ_cation-transptr_N"/>
</dbReference>
<dbReference type="InterPro" id="IPR059000">
    <property type="entry name" value="ATPase_P-type_domA"/>
</dbReference>
<dbReference type="Pfam" id="PF00122">
    <property type="entry name" value="E1-E2_ATPase"/>
    <property type="match status" value="1"/>
</dbReference>
<dbReference type="SUPFAM" id="SSF81665">
    <property type="entry name" value="Calcium ATPase, transmembrane domain M"/>
    <property type="match status" value="1"/>
</dbReference>
<evidence type="ECO:0000313" key="14">
    <source>
        <dbReference type="EMBL" id="AST56559.1"/>
    </source>
</evidence>
<feature type="transmembrane region" description="Helical" evidence="12">
    <location>
        <begin position="243"/>
        <end position="262"/>
    </location>
</feature>
<evidence type="ECO:0000259" key="13">
    <source>
        <dbReference type="SMART" id="SM00831"/>
    </source>
</evidence>
<evidence type="ECO:0000256" key="9">
    <source>
        <dbReference type="ARBA" id="ARBA00022967"/>
    </source>
</evidence>
<dbReference type="SUPFAM" id="SSF81653">
    <property type="entry name" value="Calcium ATPase, transduction domain A"/>
    <property type="match status" value="1"/>
</dbReference>
<evidence type="ECO:0000256" key="10">
    <source>
        <dbReference type="ARBA" id="ARBA00022989"/>
    </source>
</evidence>
<evidence type="ECO:0000256" key="12">
    <source>
        <dbReference type="SAM" id="Phobius"/>
    </source>
</evidence>
<evidence type="ECO:0000313" key="15">
    <source>
        <dbReference type="Proteomes" id="UP000214975"/>
    </source>
</evidence>
<dbReference type="InterPro" id="IPR050510">
    <property type="entry name" value="Cation_transp_ATPase_P-type"/>
</dbReference>
<keyword evidence="9" id="KW-1278">Translocase</keyword>
<accession>A0A223HVQ8</accession>
<keyword evidence="10 12" id="KW-1133">Transmembrane helix</keyword>
<dbReference type="Gene3D" id="2.70.150.10">
    <property type="entry name" value="Calcium-transporting ATPase, cytoplasmic transduction domain A"/>
    <property type="match status" value="1"/>
</dbReference>
<organism evidence="14 15">
    <name type="scientific">Thermoanaerobacterium thermosaccharolyticum</name>
    <name type="common">Clostridium thermosaccharolyticum</name>
    <dbReference type="NCBI Taxonomy" id="1517"/>
    <lineage>
        <taxon>Bacteria</taxon>
        <taxon>Bacillati</taxon>
        <taxon>Bacillota</taxon>
        <taxon>Clostridia</taxon>
        <taxon>Thermoanaerobacterales</taxon>
        <taxon>Thermoanaerobacteraceae</taxon>
        <taxon>Thermoanaerobacterium</taxon>
    </lineage>
</organism>
<dbReference type="Proteomes" id="UP000214975">
    <property type="component" value="Chromosome"/>
</dbReference>
<feature type="domain" description="Cation-transporting P-type ATPase N-terminal" evidence="13">
    <location>
        <begin position="5"/>
        <end position="78"/>
    </location>
</feature>
<dbReference type="InterPro" id="IPR023298">
    <property type="entry name" value="ATPase_P-typ_TM_dom_sf"/>
</dbReference>
<name>A0A223HVQ8_THETR</name>
<keyword evidence="6" id="KW-0547">Nucleotide-binding</keyword>
<reference evidence="14 15" key="1">
    <citation type="submission" date="2016-08" db="EMBL/GenBank/DDBJ databases">
        <title>A novel genetic cassette of butanologenic Thermoanaerobacterium thermosaccharolyticum that directly convert cellulose to butanol.</title>
        <authorList>
            <person name="Li T."/>
            <person name="He J."/>
        </authorList>
    </citation>
    <scope>NUCLEOTIDE SEQUENCE [LARGE SCALE GENOMIC DNA]</scope>
    <source>
        <strain evidence="14 15">TG57</strain>
    </source>
</reference>
<dbReference type="AlphaFoldDB" id="A0A223HVQ8"/>
<feature type="transmembrane region" description="Helical" evidence="12">
    <location>
        <begin position="81"/>
        <end position="98"/>
    </location>
</feature>
<dbReference type="InterPro" id="IPR008250">
    <property type="entry name" value="ATPase_P-typ_transduc_dom_A_sf"/>
</dbReference>
<evidence type="ECO:0000256" key="1">
    <source>
        <dbReference type="ARBA" id="ARBA00004651"/>
    </source>
</evidence>
<dbReference type="GO" id="GO:0005524">
    <property type="term" value="F:ATP binding"/>
    <property type="evidence" value="ECO:0007669"/>
    <property type="project" value="UniProtKB-KW"/>
</dbReference>
<keyword evidence="5 12" id="KW-0812">Transmembrane</keyword>
<evidence type="ECO:0000256" key="6">
    <source>
        <dbReference type="ARBA" id="ARBA00022741"/>
    </source>
</evidence>
<dbReference type="FunFam" id="2.70.150.10:FF:000160">
    <property type="entry name" value="Sarcoplasmic/endoplasmic reticulum calcium ATPase 1"/>
    <property type="match status" value="1"/>
</dbReference>
<dbReference type="Pfam" id="PF00690">
    <property type="entry name" value="Cation_ATPase_N"/>
    <property type="match status" value="1"/>
</dbReference>
<evidence type="ECO:0000256" key="5">
    <source>
        <dbReference type="ARBA" id="ARBA00022692"/>
    </source>
</evidence>
<dbReference type="EMBL" id="CP016893">
    <property type="protein sequence ID" value="AST56559.1"/>
    <property type="molecule type" value="Genomic_DNA"/>
</dbReference>
<proteinExistence type="inferred from homology"/>
<evidence type="ECO:0000256" key="11">
    <source>
        <dbReference type="ARBA" id="ARBA00023136"/>
    </source>
</evidence>
<protein>
    <submittedName>
        <fullName evidence="14">Cation transport atpase</fullName>
    </submittedName>
</protein>
<keyword evidence="11 12" id="KW-0472">Membrane</keyword>
<comment type="similarity">
    <text evidence="2">Belongs to the cation transport ATPase (P-type) (TC 3.A.3) family. Type IIA subfamily.</text>
</comment>
<keyword evidence="3" id="KW-1003">Cell membrane</keyword>
<keyword evidence="4" id="KW-0597">Phosphoprotein</keyword>
<dbReference type="GO" id="GO:0005886">
    <property type="term" value="C:plasma membrane"/>
    <property type="evidence" value="ECO:0007669"/>
    <property type="project" value="UniProtKB-SubCell"/>
</dbReference>